<organism evidence="3 4">
    <name type="scientific">Nocardioides perillae</name>
    <dbReference type="NCBI Taxonomy" id="1119534"/>
    <lineage>
        <taxon>Bacteria</taxon>
        <taxon>Bacillati</taxon>
        <taxon>Actinomycetota</taxon>
        <taxon>Actinomycetes</taxon>
        <taxon>Propionibacteriales</taxon>
        <taxon>Nocardioidaceae</taxon>
        <taxon>Nocardioides</taxon>
    </lineage>
</organism>
<comment type="caution">
    <text evidence="3">The sequence shown here is derived from an EMBL/GenBank/DDBJ whole genome shotgun (WGS) entry which is preliminary data.</text>
</comment>
<evidence type="ECO:0000313" key="4">
    <source>
        <dbReference type="Proteomes" id="UP000544110"/>
    </source>
</evidence>
<evidence type="ECO:0000256" key="1">
    <source>
        <dbReference type="SAM" id="MobiDB-lite"/>
    </source>
</evidence>
<protein>
    <submittedName>
        <fullName evidence="3">Uncharacterized protein</fullName>
    </submittedName>
</protein>
<feature type="transmembrane region" description="Helical" evidence="2">
    <location>
        <begin position="38"/>
        <end position="57"/>
    </location>
</feature>
<feature type="region of interest" description="Disordered" evidence="1">
    <location>
        <begin position="78"/>
        <end position="102"/>
    </location>
</feature>
<keyword evidence="4" id="KW-1185">Reference proteome</keyword>
<keyword evidence="2" id="KW-1133">Transmembrane helix</keyword>
<dbReference type="AlphaFoldDB" id="A0A7Y9RZN0"/>
<evidence type="ECO:0000256" key="2">
    <source>
        <dbReference type="SAM" id="Phobius"/>
    </source>
</evidence>
<evidence type="ECO:0000313" key="3">
    <source>
        <dbReference type="EMBL" id="NYG57054.1"/>
    </source>
</evidence>
<keyword evidence="2" id="KW-0472">Membrane</keyword>
<gene>
    <name evidence="3" type="ORF">BJ989_003358</name>
</gene>
<dbReference type="Proteomes" id="UP000544110">
    <property type="component" value="Unassembled WGS sequence"/>
</dbReference>
<name>A0A7Y9RZN0_9ACTN</name>
<accession>A0A7Y9RZN0</accession>
<proteinExistence type="predicted"/>
<keyword evidence="2" id="KW-0812">Transmembrane</keyword>
<dbReference type="EMBL" id="JACCAC010000001">
    <property type="protein sequence ID" value="NYG57054.1"/>
    <property type="molecule type" value="Genomic_DNA"/>
</dbReference>
<feature type="compositionally biased region" description="Low complexity" evidence="1">
    <location>
        <begin position="78"/>
        <end position="93"/>
    </location>
</feature>
<dbReference type="RefSeq" id="WP_179519199.1">
    <property type="nucleotide sequence ID" value="NZ_JACCAC010000001.1"/>
</dbReference>
<sequence length="102" mass="10116">MSPLNGTVLLAAAVVASPALYGGFVGGTMPTDTALTRYLVAVGACWVLFSVMVELVLPSRDEVARAVQARDAAAAAERAASADAAPPAYDVPPGSGASDPAA</sequence>
<reference evidence="3 4" key="1">
    <citation type="submission" date="2020-07" db="EMBL/GenBank/DDBJ databases">
        <title>Sequencing the genomes of 1000 actinobacteria strains.</title>
        <authorList>
            <person name="Klenk H.-P."/>
        </authorList>
    </citation>
    <scope>NUCLEOTIDE SEQUENCE [LARGE SCALE GENOMIC DNA]</scope>
    <source>
        <strain evidence="3 4">DSM 24552</strain>
    </source>
</reference>